<dbReference type="EMBL" id="CYKH01000478">
    <property type="protein sequence ID" value="CUI14068.1"/>
    <property type="molecule type" value="Genomic_DNA"/>
</dbReference>
<gene>
    <name evidence="2" type="ORF">BSAL_68580</name>
</gene>
<evidence type="ECO:0000313" key="2">
    <source>
        <dbReference type="EMBL" id="CUI14068.1"/>
    </source>
</evidence>
<accession>A0A0S4KG07</accession>
<keyword evidence="3" id="KW-1185">Reference proteome</keyword>
<evidence type="ECO:0000256" key="1">
    <source>
        <dbReference type="SAM" id="MobiDB-lite"/>
    </source>
</evidence>
<dbReference type="Proteomes" id="UP000051952">
    <property type="component" value="Unassembled WGS sequence"/>
</dbReference>
<sequence>MFSSSGRILSHLTLKRRLRTISRLARKTSSLARKPSNSLRLLPQNESLEKSIALAVYHQQDARSMLTFTKELMGSSLISLASPVGAWDPYDVKPQVFALDTYLGIPVFSSVSYLNEFCLKFQFCVRDPTGRVWSDGTKELQKQPPLFPTAPVNEPTQPHASQLFELLEESGSAATKKRKRKSSMKQKQKGSTLPKDLWDRVATEPRLGIMKATPLPMFGPLIRPYFIGYFADVETLLRNASIAPEKADIVLNPSSPLEIVLGRGATDRVLHRDSLILSAFQQLEKQIRSEFNNFFRTHCGEVSAAFSACIAKAHSSELFHNYIDYTIVVVVKSDDMFTTFQSLVHARSSRVLLDHPNLEVLPDTDAAAHAKAASTSFYERILVTEGASSVNSKLGVMRRATQVAQVSLGVGSDNYFSDPTNLYTESGFVFTGEAKSQR</sequence>
<dbReference type="AlphaFoldDB" id="A0A0S4KG07"/>
<protein>
    <submittedName>
        <fullName evidence="2">Uncharacterized protein</fullName>
    </submittedName>
</protein>
<proteinExistence type="predicted"/>
<dbReference type="VEuPathDB" id="TriTrypDB:BSAL_68580"/>
<feature type="region of interest" description="Disordered" evidence="1">
    <location>
        <begin position="171"/>
        <end position="195"/>
    </location>
</feature>
<evidence type="ECO:0000313" key="3">
    <source>
        <dbReference type="Proteomes" id="UP000051952"/>
    </source>
</evidence>
<name>A0A0S4KG07_BODSA</name>
<feature type="compositionally biased region" description="Basic residues" evidence="1">
    <location>
        <begin position="175"/>
        <end position="188"/>
    </location>
</feature>
<dbReference type="OrthoDB" id="277985at2759"/>
<reference evidence="3" key="1">
    <citation type="submission" date="2015-09" db="EMBL/GenBank/DDBJ databases">
        <authorList>
            <consortium name="Pathogen Informatics"/>
        </authorList>
    </citation>
    <scope>NUCLEOTIDE SEQUENCE [LARGE SCALE GENOMIC DNA]</scope>
    <source>
        <strain evidence="3">Lake Konstanz</strain>
    </source>
</reference>
<organism evidence="2 3">
    <name type="scientific">Bodo saltans</name>
    <name type="common">Flagellated protozoan</name>
    <dbReference type="NCBI Taxonomy" id="75058"/>
    <lineage>
        <taxon>Eukaryota</taxon>
        <taxon>Discoba</taxon>
        <taxon>Euglenozoa</taxon>
        <taxon>Kinetoplastea</taxon>
        <taxon>Metakinetoplastina</taxon>
        <taxon>Eubodonida</taxon>
        <taxon>Bodonidae</taxon>
        <taxon>Bodo</taxon>
    </lineage>
</organism>